<protein>
    <submittedName>
        <fullName evidence="1">Uncharacterized protein</fullName>
    </submittedName>
</protein>
<evidence type="ECO:0000313" key="1">
    <source>
        <dbReference type="EMBL" id="SFD61953.1"/>
    </source>
</evidence>
<reference evidence="1 2" key="1">
    <citation type="submission" date="2016-10" db="EMBL/GenBank/DDBJ databases">
        <authorList>
            <person name="de Groot N.N."/>
        </authorList>
    </citation>
    <scope>NUCLEOTIDE SEQUENCE [LARGE SCALE GENOMIC DNA]</scope>
    <source>
        <strain evidence="1 2">CGMCC 4.5739</strain>
    </source>
</reference>
<name>A0A1I1TZU7_9ACTN</name>
<dbReference type="AlphaFoldDB" id="A0A1I1TZU7"/>
<dbReference type="EMBL" id="FOLM01000021">
    <property type="protein sequence ID" value="SFD61953.1"/>
    <property type="molecule type" value="Genomic_DNA"/>
</dbReference>
<sequence length="182" mass="19027">MNEPTRPCCALCEAPGDFGPTDPRKPTAGLCPFCAAGARNAVLTLARRRLAAASILSPERATPSHCAEHFTLLGKSLRQLIGFLEAECAAEEPPAEEARRCPAAHAEDPTPCGDSAPDAVTVRDMHGGEVTGCVHHTARMFASITGARVLPGPGGRDGDATAALRASLELSPFCWLRGGESR</sequence>
<proteinExistence type="predicted"/>
<accession>A0A1I1TZU7</accession>
<dbReference type="STRING" id="910347.SAMN05421773_12129"/>
<gene>
    <name evidence="1" type="ORF">SAMN05421773_12129</name>
</gene>
<dbReference type="Proteomes" id="UP000199207">
    <property type="component" value="Unassembled WGS sequence"/>
</dbReference>
<organism evidence="1 2">
    <name type="scientific">Streptomyces aidingensis</name>
    <dbReference type="NCBI Taxonomy" id="910347"/>
    <lineage>
        <taxon>Bacteria</taxon>
        <taxon>Bacillati</taxon>
        <taxon>Actinomycetota</taxon>
        <taxon>Actinomycetes</taxon>
        <taxon>Kitasatosporales</taxon>
        <taxon>Streptomycetaceae</taxon>
        <taxon>Streptomyces</taxon>
    </lineage>
</organism>
<dbReference type="RefSeq" id="WP_175541578.1">
    <property type="nucleotide sequence ID" value="NZ_FOLM01000021.1"/>
</dbReference>
<keyword evidence="2" id="KW-1185">Reference proteome</keyword>
<evidence type="ECO:0000313" key="2">
    <source>
        <dbReference type="Proteomes" id="UP000199207"/>
    </source>
</evidence>